<gene>
    <name evidence="2" type="ORF">CLV99_4341</name>
</gene>
<keyword evidence="1" id="KW-0732">Signal</keyword>
<comment type="caution">
    <text evidence="2">The sequence shown here is derived from an EMBL/GenBank/DDBJ whole genome shotgun (WGS) entry which is preliminary data.</text>
</comment>
<dbReference type="Proteomes" id="UP000295292">
    <property type="component" value="Unassembled WGS sequence"/>
</dbReference>
<organism evidence="2 3">
    <name type="scientific">Sphingobacterium yanglingense</name>
    <dbReference type="NCBI Taxonomy" id="1437280"/>
    <lineage>
        <taxon>Bacteria</taxon>
        <taxon>Pseudomonadati</taxon>
        <taxon>Bacteroidota</taxon>
        <taxon>Sphingobacteriia</taxon>
        <taxon>Sphingobacteriales</taxon>
        <taxon>Sphingobacteriaceae</taxon>
        <taxon>Sphingobacterium</taxon>
    </lineage>
</organism>
<protein>
    <submittedName>
        <fullName evidence="2">Uncharacterized protein</fullName>
    </submittedName>
</protein>
<feature type="chain" id="PRO_5020773279" evidence="1">
    <location>
        <begin position="23"/>
        <end position="150"/>
    </location>
</feature>
<evidence type="ECO:0000256" key="1">
    <source>
        <dbReference type="SAM" id="SignalP"/>
    </source>
</evidence>
<proteinExistence type="predicted"/>
<reference evidence="2 3" key="1">
    <citation type="submission" date="2019-03" db="EMBL/GenBank/DDBJ databases">
        <title>Genomic Encyclopedia of Archaeal and Bacterial Type Strains, Phase II (KMG-II): from individual species to whole genera.</title>
        <authorList>
            <person name="Goeker M."/>
        </authorList>
    </citation>
    <scope>NUCLEOTIDE SEQUENCE [LARGE SCALE GENOMIC DNA]</scope>
    <source>
        <strain evidence="2 3">DSM 28353</strain>
    </source>
</reference>
<accession>A0A4V3DCX4</accession>
<sequence>MKIALTTACLLLSLAFAPRLQAQNRLFGPSISYQYQKGNILKTGIYYASDISSKNILKIDATANFTWIQHKSTVIPEVAATYYSDMYILGLLGRAEFTPYTITPKVGFTILTLVELDFGYGFPISDKTNYRPIKGFATSLRFNIPINKPL</sequence>
<feature type="signal peptide" evidence="1">
    <location>
        <begin position="1"/>
        <end position="22"/>
    </location>
</feature>
<evidence type="ECO:0000313" key="3">
    <source>
        <dbReference type="Proteomes" id="UP000295292"/>
    </source>
</evidence>
<evidence type="ECO:0000313" key="2">
    <source>
        <dbReference type="EMBL" id="TDQ73903.1"/>
    </source>
</evidence>
<dbReference type="RefSeq" id="WP_133586471.1">
    <property type="nucleotide sequence ID" value="NZ_SNYV01000018.1"/>
</dbReference>
<dbReference type="EMBL" id="SNYV01000018">
    <property type="protein sequence ID" value="TDQ73903.1"/>
    <property type="molecule type" value="Genomic_DNA"/>
</dbReference>
<dbReference type="OrthoDB" id="708993at2"/>
<name>A0A4V3DCX4_9SPHI</name>
<keyword evidence="3" id="KW-1185">Reference proteome</keyword>
<dbReference type="AlphaFoldDB" id="A0A4V3DCX4"/>